<feature type="transmembrane region" description="Helical" evidence="2">
    <location>
        <begin position="434"/>
        <end position="456"/>
    </location>
</feature>
<feature type="region of interest" description="Disordered" evidence="1">
    <location>
        <begin position="233"/>
        <end position="253"/>
    </location>
</feature>
<keyword evidence="2" id="KW-0812">Transmembrane</keyword>
<evidence type="ECO:0000313" key="4">
    <source>
        <dbReference type="Proteomes" id="UP000019462"/>
    </source>
</evidence>
<feature type="compositionally biased region" description="Basic and acidic residues" evidence="1">
    <location>
        <begin position="496"/>
        <end position="509"/>
    </location>
</feature>
<proteinExistence type="predicted"/>
<feature type="transmembrane region" description="Helical" evidence="2">
    <location>
        <begin position="293"/>
        <end position="312"/>
    </location>
</feature>
<protein>
    <submittedName>
        <fullName evidence="3">Uncharacterized protein</fullName>
    </submittedName>
</protein>
<dbReference type="OrthoDB" id="2555888at2759"/>
<feature type="region of interest" description="Disordered" evidence="1">
    <location>
        <begin position="478"/>
        <end position="509"/>
    </location>
</feature>
<feature type="compositionally biased region" description="Polar residues" evidence="1">
    <location>
        <begin position="478"/>
        <end position="489"/>
    </location>
</feature>
<dbReference type="AlphaFoldDB" id="W3VSU9"/>
<keyword evidence="4" id="KW-1185">Reference proteome</keyword>
<sequence length="509" mass="54085">MLSTHAPAEGSERARMTASVYALHPSALDGARVCAFWRRLESESAPWNKHRALSGAAITWKLKIRRFYTGITRRLSACQELSAVDPCAAFSRRASRIEAGMGRSSSQSSGSGLLACISPRTATLAIAILGIILHLNTYSWLGALSSTLPDVPQRASAPLPPPASAAFVPSPDRFANSAAKDVLSQLESYAHAPPAGEDATNKNVYLPEWIAEAKAYLKAQGLSYVPNQGPAAAPDAAANQSATSGKSAEAIAPPPGRPFEAADAAVNYRIMDEGAEDAERMQWDALRLVIGTLRWYILLSVMCCCAGVVGVLRSQLLLSRLFVLHSFLDFLLSTLSLFALALVCTYPSVRAHLCDEFGSGELQAWFSPSKTAKGSAAGSAGAQVVPGSAGVGSNGAGVGGGAGPDGIVDSSGWETLLDGVFASENCEESFRTTLVPLLLVFGLVFTAVRLQCFFLVQRFYATLLRTKVHHYGYATSSASLESGTSTPMSQLPPAEQPRERRWKDSKLLD</sequence>
<dbReference type="HOGENOM" id="CLU_041179_0_0_1"/>
<gene>
    <name evidence="3" type="ORF">PaG_02179</name>
</gene>
<accession>W3VSU9</accession>
<name>W3VSU9_MOEAP</name>
<evidence type="ECO:0000256" key="1">
    <source>
        <dbReference type="SAM" id="MobiDB-lite"/>
    </source>
</evidence>
<reference evidence="3 4" key="1">
    <citation type="journal article" date="2014" name="Genome Announc.">
        <title>Genome sequence of the basidiomycetous fungus Pseudozyma aphidis DSM70725, an efficient producer of biosurfactant mannosylerythritol lipids.</title>
        <authorList>
            <person name="Lorenz S."/>
            <person name="Guenther M."/>
            <person name="Grumaz C."/>
            <person name="Rupp S."/>
            <person name="Zibek S."/>
            <person name="Sohn K."/>
        </authorList>
    </citation>
    <scope>NUCLEOTIDE SEQUENCE [LARGE SCALE GENOMIC DNA]</scope>
    <source>
        <strain evidence="4">ATCC 32657 / CBS 517.83 / DSM 70725 / JCM 10318 / NBRC 10182 / NRRL Y-7954 / St-0401</strain>
    </source>
</reference>
<feature type="transmembrane region" description="Helical" evidence="2">
    <location>
        <begin position="321"/>
        <end position="343"/>
    </location>
</feature>
<keyword evidence="2" id="KW-0472">Membrane</keyword>
<keyword evidence="2" id="KW-1133">Transmembrane helix</keyword>
<evidence type="ECO:0000256" key="2">
    <source>
        <dbReference type="SAM" id="Phobius"/>
    </source>
</evidence>
<evidence type="ECO:0000313" key="3">
    <source>
        <dbReference type="EMBL" id="ETS63857.1"/>
    </source>
</evidence>
<dbReference type="Proteomes" id="UP000019462">
    <property type="component" value="Unassembled WGS sequence"/>
</dbReference>
<comment type="caution">
    <text evidence="3">The sequence shown here is derived from an EMBL/GenBank/DDBJ whole genome shotgun (WGS) entry which is preliminary data.</text>
</comment>
<organism evidence="3 4">
    <name type="scientific">Moesziomyces aphidis</name>
    <name type="common">Pseudozyma aphidis</name>
    <dbReference type="NCBI Taxonomy" id="84754"/>
    <lineage>
        <taxon>Eukaryota</taxon>
        <taxon>Fungi</taxon>
        <taxon>Dikarya</taxon>
        <taxon>Basidiomycota</taxon>
        <taxon>Ustilaginomycotina</taxon>
        <taxon>Ustilaginomycetes</taxon>
        <taxon>Ustilaginales</taxon>
        <taxon>Ustilaginaceae</taxon>
        <taxon>Moesziomyces</taxon>
    </lineage>
</organism>
<dbReference type="EMBL" id="AWNI01000008">
    <property type="protein sequence ID" value="ETS63857.1"/>
    <property type="molecule type" value="Genomic_DNA"/>
</dbReference>